<name>A0ABT2BI14_9BURK</name>
<feature type="chain" id="PRO_5046388698" description="Copper resistance protein" evidence="1">
    <location>
        <begin position="28"/>
        <end position="130"/>
    </location>
</feature>
<evidence type="ECO:0008006" key="4">
    <source>
        <dbReference type="Google" id="ProtNLM"/>
    </source>
</evidence>
<sequence>MRYTRRIRFLAALVALVSLLFTQLALAGYDCPQVARALEQPVAMQVAHSNCCTPHDQQSPNLCEAHGQSKAQSLDLPAQPPVAPFVPTSLVLAISAVETPLPLNLEAPASFLETASSSPPIPIRNCCLRN</sequence>
<evidence type="ECO:0000313" key="3">
    <source>
        <dbReference type="Proteomes" id="UP001205861"/>
    </source>
</evidence>
<accession>A0ABT2BI14</accession>
<evidence type="ECO:0000256" key="1">
    <source>
        <dbReference type="SAM" id="SignalP"/>
    </source>
</evidence>
<protein>
    <recommendedName>
        <fullName evidence="4">Copper resistance protein</fullName>
    </recommendedName>
</protein>
<dbReference type="RefSeq" id="WP_258855761.1">
    <property type="nucleotide sequence ID" value="NZ_JANUGV010000001.1"/>
</dbReference>
<evidence type="ECO:0000313" key="2">
    <source>
        <dbReference type="EMBL" id="MCS0608090.1"/>
    </source>
</evidence>
<dbReference type="Proteomes" id="UP001205861">
    <property type="component" value="Unassembled WGS sequence"/>
</dbReference>
<organism evidence="2 3">
    <name type="scientific">Massilia solisilvae</name>
    <dbReference type="NCBI Taxonomy" id="1811225"/>
    <lineage>
        <taxon>Bacteria</taxon>
        <taxon>Pseudomonadati</taxon>
        <taxon>Pseudomonadota</taxon>
        <taxon>Betaproteobacteria</taxon>
        <taxon>Burkholderiales</taxon>
        <taxon>Oxalobacteraceae</taxon>
        <taxon>Telluria group</taxon>
        <taxon>Massilia</taxon>
    </lineage>
</organism>
<comment type="caution">
    <text evidence="2">The sequence shown here is derived from an EMBL/GenBank/DDBJ whole genome shotgun (WGS) entry which is preliminary data.</text>
</comment>
<keyword evidence="3" id="KW-1185">Reference proteome</keyword>
<proteinExistence type="predicted"/>
<gene>
    <name evidence="2" type="ORF">NX773_07930</name>
</gene>
<feature type="signal peptide" evidence="1">
    <location>
        <begin position="1"/>
        <end position="27"/>
    </location>
</feature>
<dbReference type="EMBL" id="JANUGV010000001">
    <property type="protein sequence ID" value="MCS0608090.1"/>
    <property type="molecule type" value="Genomic_DNA"/>
</dbReference>
<reference evidence="2 3" key="1">
    <citation type="submission" date="2022-08" db="EMBL/GenBank/DDBJ databases">
        <title>Reclassification of Massilia species as members of the genera Telluria, Duganella, Pseudoduganella, Mokoshia gen. nov. and Zemynaea gen. nov. using orthogonal and non-orthogonal genome-based approaches.</title>
        <authorList>
            <person name="Bowman J.P."/>
        </authorList>
    </citation>
    <scope>NUCLEOTIDE SEQUENCE [LARGE SCALE GENOMIC DNA]</scope>
    <source>
        <strain evidence="2 3">JCM 31607</strain>
    </source>
</reference>
<keyword evidence="1" id="KW-0732">Signal</keyword>